<evidence type="ECO:0000259" key="13">
    <source>
        <dbReference type="PROSITE" id="PS50109"/>
    </source>
</evidence>
<dbReference type="SMART" id="SM00387">
    <property type="entry name" value="HATPase_c"/>
    <property type="match status" value="1"/>
</dbReference>
<keyword evidence="8 12" id="KW-1133">Transmembrane helix</keyword>
<dbReference type="InterPro" id="IPR004358">
    <property type="entry name" value="Sig_transdc_His_kin-like_C"/>
</dbReference>
<keyword evidence="10 12" id="KW-0472">Membrane</keyword>
<dbReference type="Proteomes" id="UP001164305">
    <property type="component" value="Chromosome"/>
</dbReference>
<name>A0ABY6FXM2_9MICO</name>
<dbReference type="InterPro" id="IPR003661">
    <property type="entry name" value="HisK_dim/P_dom"/>
</dbReference>
<reference evidence="15" key="1">
    <citation type="submission" date="2022-10" db="EMBL/GenBank/DDBJ databases">
        <title>Whole-Genome Sequencing of Brachybacterium huguangmaarense BRM-3, Isolated from Betula schmidtii.</title>
        <authorList>
            <person name="Haam D."/>
        </authorList>
    </citation>
    <scope>NUCLEOTIDE SEQUENCE</scope>
    <source>
        <strain evidence="15">BRM-3</strain>
    </source>
</reference>
<accession>A0ABY6FXM2</accession>
<dbReference type="PROSITE" id="PS50885">
    <property type="entry name" value="HAMP"/>
    <property type="match status" value="1"/>
</dbReference>
<dbReference type="InterPro" id="IPR036890">
    <property type="entry name" value="HATPase_C_sf"/>
</dbReference>
<dbReference type="Gene3D" id="6.10.340.10">
    <property type="match status" value="1"/>
</dbReference>
<gene>
    <name evidence="15" type="ORF">BRM3_07295</name>
</gene>
<sequence>MSPSPAAAPRRVSLRTTLVALLLTTVAVLCLVIVGVTHLSVQRQLSEQLDAQLSRAASRADVPVPDQQSPSSPSGASDLQGPGGGEGELSLRLDGGTVTEASWRDVSGTVRSLDAADQEVLRAVPVSSTSGPLHGTDVELSIGHYRVLAHEGRSGQTIVTGLPSDQMRSTLGRLDLTLVLASLGALLVAGVAGSLIVRRTLRPLEDVARIASDVATMPLETGSVTLAERAPDEATRSGREVHDVSRALNRLLDNVEGALDTRHRSEERMRRFIADASHELRTPLTSIRGYTEMLRLTEDLSDRGRQSVDRLDAQSRRMTSLVEDLLLLARLDDGAPRADEEVDLGEVVVEAALDAQVTARGHVWELEVPDEPVLVRGDARQLTQVVVNLLSNAHKHTPAGTTVHIALARADADTAQLTVRDDGPGIAPELLGEVFGRFTRADAARSGTDATTGLGLPIVQAIARAHGGSIDVESRPGRTVFTGRLPLVHAE</sequence>
<proteinExistence type="predicted"/>
<feature type="domain" description="HAMP" evidence="14">
    <location>
        <begin position="198"/>
        <end position="260"/>
    </location>
</feature>
<feature type="transmembrane region" description="Helical" evidence="12">
    <location>
        <begin position="12"/>
        <end position="36"/>
    </location>
</feature>
<dbReference type="EC" id="2.7.13.3" evidence="3"/>
<dbReference type="InterPro" id="IPR003660">
    <property type="entry name" value="HAMP_dom"/>
</dbReference>
<evidence type="ECO:0000256" key="6">
    <source>
        <dbReference type="ARBA" id="ARBA00022692"/>
    </source>
</evidence>
<dbReference type="PANTHER" id="PTHR45436">
    <property type="entry name" value="SENSOR HISTIDINE KINASE YKOH"/>
    <property type="match status" value="1"/>
</dbReference>
<feature type="region of interest" description="Disordered" evidence="11">
    <location>
        <begin position="56"/>
        <end position="92"/>
    </location>
</feature>
<evidence type="ECO:0000256" key="12">
    <source>
        <dbReference type="SAM" id="Phobius"/>
    </source>
</evidence>
<evidence type="ECO:0000313" key="16">
    <source>
        <dbReference type="Proteomes" id="UP001164305"/>
    </source>
</evidence>
<evidence type="ECO:0000256" key="11">
    <source>
        <dbReference type="SAM" id="MobiDB-lite"/>
    </source>
</evidence>
<dbReference type="PROSITE" id="PS50109">
    <property type="entry name" value="HIS_KIN"/>
    <property type="match status" value="1"/>
</dbReference>
<dbReference type="SUPFAM" id="SSF47384">
    <property type="entry name" value="Homodimeric domain of signal transducing histidine kinase"/>
    <property type="match status" value="1"/>
</dbReference>
<feature type="domain" description="Histidine kinase" evidence="13">
    <location>
        <begin position="275"/>
        <end position="489"/>
    </location>
</feature>
<dbReference type="Pfam" id="PF02518">
    <property type="entry name" value="HATPase_c"/>
    <property type="match status" value="1"/>
</dbReference>
<evidence type="ECO:0000259" key="14">
    <source>
        <dbReference type="PROSITE" id="PS50885"/>
    </source>
</evidence>
<dbReference type="InterPro" id="IPR036097">
    <property type="entry name" value="HisK_dim/P_sf"/>
</dbReference>
<keyword evidence="6 12" id="KW-0812">Transmembrane</keyword>
<dbReference type="Gene3D" id="1.10.287.130">
    <property type="match status" value="1"/>
</dbReference>
<keyword evidence="16" id="KW-1185">Reference proteome</keyword>
<evidence type="ECO:0000256" key="7">
    <source>
        <dbReference type="ARBA" id="ARBA00022777"/>
    </source>
</evidence>
<evidence type="ECO:0000256" key="10">
    <source>
        <dbReference type="ARBA" id="ARBA00023136"/>
    </source>
</evidence>
<dbReference type="Pfam" id="PF00512">
    <property type="entry name" value="HisKA"/>
    <property type="match status" value="1"/>
</dbReference>
<dbReference type="PANTHER" id="PTHR45436:SF5">
    <property type="entry name" value="SENSOR HISTIDINE KINASE TRCS"/>
    <property type="match status" value="1"/>
</dbReference>
<dbReference type="InterPro" id="IPR050428">
    <property type="entry name" value="TCS_sensor_his_kinase"/>
</dbReference>
<dbReference type="GO" id="GO:0016301">
    <property type="term" value="F:kinase activity"/>
    <property type="evidence" value="ECO:0007669"/>
    <property type="project" value="UniProtKB-KW"/>
</dbReference>
<dbReference type="CDD" id="cd00075">
    <property type="entry name" value="HATPase"/>
    <property type="match status" value="1"/>
</dbReference>
<feature type="transmembrane region" description="Helical" evidence="12">
    <location>
        <begin position="176"/>
        <end position="197"/>
    </location>
</feature>
<evidence type="ECO:0000256" key="3">
    <source>
        <dbReference type="ARBA" id="ARBA00012438"/>
    </source>
</evidence>
<feature type="compositionally biased region" description="Low complexity" evidence="11">
    <location>
        <begin position="61"/>
        <end position="74"/>
    </location>
</feature>
<keyword evidence="9" id="KW-0902">Two-component regulatory system</keyword>
<keyword evidence="7 15" id="KW-0418">Kinase</keyword>
<evidence type="ECO:0000256" key="8">
    <source>
        <dbReference type="ARBA" id="ARBA00022989"/>
    </source>
</evidence>
<dbReference type="RefSeq" id="WP_263592673.1">
    <property type="nucleotide sequence ID" value="NZ_CP107020.1"/>
</dbReference>
<dbReference type="SMART" id="SM00388">
    <property type="entry name" value="HisKA"/>
    <property type="match status" value="1"/>
</dbReference>
<comment type="subcellular location">
    <subcellularLocation>
        <location evidence="2">Cell membrane</location>
    </subcellularLocation>
</comment>
<evidence type="ECO:0000256" key="4">
    <source>
        <dbReference type="ARBA" id="ARBA00022553"/>
    </source>
</evidence>
<evidence type="ECO:0000256" key="9">
    <source>
        <dbReference type="ARBA" id="ARBA00023012"/>
    </source>
</evidence>
<protein>
    <recommendedName>
        <fullName evidence="3">histidine kinase</fullName>
        <ecNumber evidence="3">2.7.13.3</ecNumber>
    </recommendedName>
</protein>
<evidence type="ECO:0000256" key="1">
    <source>
        <dbReference type="ARBA" id="ARBA00000085"/>
    </source>
</evidence>
<dbReference type="InterPro" id="IPR003594">
    <property type="entry name" value="HATPase_dom"/>
</dbReference>
<evidence type="ECO:0000256" key="2">
    <source>
        <dbReference type="ARBA" id="ARBA00004236"/>
    </source>
</evidence>
<dbReference type="Gene3D" id="3.30.565.10">
    <property type="entry name" value="Histidine kinase-like ATPase, C-terminal domain"/>
    <property type="match status" value="1"/>
</dbReference>
<organism evidence="15 16">
    <name type="scientific">Brachybacterium huguangmaarense</name>
    <dbReference type="NCBI Taxonomy" id="1652028"/>
    <lineage>
        <taxon>Bacteria</taxon>
        <taxon>Bacillati</taxon>
        <taxon>Actinomycetota</taxon>
        <taxon>Actinomycetes</taxon>
        <taxon>Micrococcales</taxon>
        <taxon>Dermabacteraceae</taxon>
        <taxon>Brachybacterium</taxon>
    </lineage>
</organism>
<dbReference type="InterPro" id="IPR005467">
    <property type="entry name" value="His_kinase_dom"/>
</dbReference>
<dbReference type="CDD" id="cd00082">
    <property type="entry name" value="HisKA"/>
    <property type="match status" value="1"/>
</dbReference>
<evidence type="ECO:0000256" key="5">
    <source>
        <dbReference type="ARBA" id="ARBA00022679"/>
    </source>
</evidence>
<dbReference type="EMBL" id="CP107020">
    <property type="protein sequence ID" value="UYG15459.1"/>
    <property type="molecule type" value="Genomic_DNA"/>
</dbReference>
<comment type="catalytic activity">
    <reaction evidence="1">
        <text>ATP + protein L-histidine = ADP + protein N-phospho-L-histidine.</text>
        <dbReference type="EC" id="2.7.13.3"/>
    </reaction>
</comment>
<dbReference type="SUPFAM" id="SSF55874">
    <property type="entry name" value="ATPase domain of HSP90 chaperone/DNA topoisomerase II/histidine kinase"/>
    <property type="match status" value="1"/>
</dbReference>
<dbReference type="PRINTS" id="PR00344">
    <property type="entry name" value="BCTRLSENSOR"/>
</dbReference>
<keyword evidence="4" id="KW-0597">Phosphoprotein</keyword>
<evidence type="ECO:0000313" key="15">
    <source>
        <dbReference type="EMBL" id="UYG15459.1"/>
    </source>
</evidence>
<keyword evidence="5" id="KW-0808">Transferase</keyword>